<evidence type="ECO:0000259" key="6">
    <source>
        <dbReference type="Pfam" id="PF00476"/>
    </source>
</evidence>
<dbReference type="GO" id="GO:0003677">
    <property type="term" value="F:DNA binding"/>
    <property type="evidence" value="ECO:0007669"/>
    <property type="project" value="InterPro"/>
</dbReference>
<evidence type="ECO:0000313" key="8">
    <source>
        <dbReference type="Proteomes" id="UP000568751"/>
    </source>
</evidence>
<dbReference type="PANTHER" id="PTHR10133">
    <property type="entry name" value="DNA POLYMERASE I"/>
    <property type="match status" value="1"/>
</dbReference>
<name>A0A853F5K4_9GAMM</name>
<dbReference type="Proteomes" id="UP000568751">
    <property type="component" value="Unassembled WGS sequence"/>
</dbReference>
<feature type="compositionally biased region" description="Polar residues" evidence="5">
    <location>
        <begin position="100"/>
        <end position="117"/>
    </location>
</feature>
<evidence type="ECO:0000256" key="2">
    <source>
        <dbReference type="ARBA" id="ARBA00012417"/>
    </source>
</evidence>
<protein>
    <recommendedName>
        <fullName evidence="2">DNA-directed DNA polymerase</fullName>
        <ecNumber evidence="2">2.7.7.7</ecNumber>
    </recommendedName>
</protein>
<dbReference type="Pfam" id="PF00476">
    <property type="entry name" value="DNA_pol_A"/>
    <property type="match status" value="1"/>
</dbReference>
<gene>
    <name evidence="7" type="ORF">H0A76_12855</name>
</gene>
<evidence type="ECO:0000256" key="1">
    <source>
        <dbReference type="ARBA" id="ARBA00011541"/>
    </source>
</evidence>
<proteinExistence type="predicted"/>
<dbReference type="GO" id="GO:0003887">
    <property type="term" value="F:DNA-directed DNA polymerase activity"/>
    <property type="evidence" value="ECO:0007669"/>
    <property type="project" value="UniProtKB-EC"/>
</dbReference>
<evidence type="ECO:0000313" key="7">
    <source>
        <dbReference type="EMBL" id="NYT28657.1"/>
    </source>
</evidence>
<dbReference type="InterPro" id="IPR001098">
    <property type="entry name" value="DNA-dir_DNA_pol_A_palm_dom"/>
</dbReference>
<comment type="subunit">
    <text evidence="1">Single-chain monomer with multiple functions.</text>
</comment>
<sequence length="123" mass="14156">MWLHKWKSLRHQAFELAGDAFNLESPKQIQQILFSEEGLGLTKNPKERTVNQRRSAEIARLHPLVDLILSYRTLTKLNSTYLEALPKQIDLHTKRLHTSYHQAGTATGRLSSSNPNLQKYPHS</sequence>
<keyword evidence="3" id="KW-0235">DNA replication</keyword>
<comment type="catalytic activity">
    <reaction evidence="4">
        <text>DNA(n) + a 2'-deoxyribonucleoside 5'-triphosphate = DNA(n+1) + diphosphate</text>
        <dbReference type="Rhea" id="RHEA:22508"/>
        <dbReference type="Rhea" id="RHEA-COMP:17339"/>
        <dbReference type="Rhea" id="RHEA-COMP:17340"/>
        <dbReference type="ChEBI" id="CHEBI:33019"/>
        <dbReference type="ChEBI" id="CHEBI:61560"/>
        <dbReference type="ChEBI" id="CHEBI:173112"/>
        <dbReference type="EC" id="2.7.7.7"/>
    </reaction>
</comment>
<reference evidence="7 8" key="1">
    <citation type="submission" date="2020-05" db="EMBL/GenBank/DDBJ databases">
        <title>Horizontal transmission and recombination maintain forever young bacterial symbiont genomes.</title>
        <authorList>
            <person name="Russell S.L."/>
            <person name="Pepper-Tunick E."/>
            <person name="Svedberg J."/>
            <person name="Byrne A."/>
            <person name="Ruelas Castillo J."/>
            <person name="Vollmers C."/>
            <person name="Beinart R.A."/>
            <person name="Corbett-Detig R."/>
        </authorList>
    </citation>
    <scope>NUCLEOTIDE SEQUENCE [LARGE SCALE GENOMIC DNA]</scope>
    <source>
        <strain evidence="7">455</strain>
    </source>
</reference>
<dbReference type="AlphaFoldDB" id="A0A853F5K4"/>
<dbReference type="InterPro" id="IPR002298">
    <property type="entry name" value="DNA_polymerase_A"/>
</dbReference>
<accession>A0A853F5K4</accession>
<feature type="region of interest" description="Disordered" evidence="5">
    <location>
        <begin position="100"/>
        <end position="123"/>
    </location>
</feature>
<dbReference type="SUPFAM" id="SSF56672">
    <property type="entry name" value="DNA/RNA polymerases"/>
    <property type="match status" value="1"/>
</dbReference>
<dbReference type="GO" id="GO:0006302">
    <property type="term" value="P:double-strand break repair"/>
    <property type="evidence" value="ECO:0007669"/>
    <property type="project" value="TreeGrafter"/>
</dbReference>
<feature type="domain" description="DNA-directed DNA polymerase family A palm" evidence="6">
    <location>
        <begin position="5"/>
        <end position="121"/>
    </location>
</feature>
<dbReference type="EMBL" id="JACCHT010000010">
    <property type="protein sequence ID" value="NYT28657.1"/>
    <property type="molecule type" value="Genomic_DNA"/>
</dbReference>
<dbReference type="Gene3D" id="1.20.1060.10">
    <property type="entry name" value="Taq DNA Polymerase, Chain T, domain 4"/>
    <property type="match status" value="1"/>
</dbReference>
<evidence type="ECO:0000256" key="3">
    <source>
        <dbReference type="ARBA" id="ARBA00022705"/>
    </source>
</evidence>
<evidence type="ECO:0000256" key="5">
    <source>
        <dbReference type="SAM" id="MobiDB-lite"/>
    </source>
</evidence>
<dbReference type="InterPro" id="IPR043502">
    <property type="entry name" value="DNA/RNA_pol_sf"/>
</dbReference>
<dbReference type="EC" id="2.7.7.7" evidence="2"/>
<organism evidence="7 8">
    <name type="scientific">Candidatus Thiodubiliella endoseptemdiera</name>
    <dbReference type="NCBI Taxonomy" id="2738886"/>
    <lineage>
        <taxon>Bacteria</taxon>
        <taxon>Pseudomonadati</taxon>
        <taxon>Pseudomonadota</taxon>
        <taxon>Gammaproteobacteria</taxon>
        <taxon>Candidatus Pseudothioglobaceae</taxon>
        <taxon>Candidatus Thiodubiliella</taxon>
    </lineage>
</organism>
<comment type="caution">
    <text evidence="7">The sequence shown here is derived from an EMBL/GenBank/DDBJ whole genome shotgun (WGS) entry which is preliminary data.</text>
</comment>
<dbReference type="GO" id="GO:0006261">
    <property type="term" value="P:DNA-templated DNA replication"/>
    <property type="evidence" value="ECO:0007669"/>
    <property type="project" value="InterPro"/>
</dbReference>
<dbReference type="PANTHER" id="PTHR10133:SF27">
    <property type="entry name" value="DNA POLYMERASE NU"/>
    <property type="match status" value="1"/>
</dbReference>
<evidence type="ECO:0000256" key="4">
    <source>
        <dbReference type="ARBA" id="ARBA00049244"/>
    </source>
</evidence>
<dbReference type="Gene3D" id="3.30.70.370">
    <property type="match status" value="1"/>
</dbReference>